<dbReference type="Proteomes" id="UP000307087">
    <property type="component" value="Unassembled WGS sequence"/>
</dbReference>
<dbReference type="RefSeq" id="WP_136561622.1">
    <property type="nucleotide sequence ID" value="NZ_BAABLS010000001.1"/>
</dbReference>
<dbReference type="Pfam" id="PF03703">
    <property type="entry name" value="bPH_2"/>
    <property type="match status" value="1"/>
</dbReference>
<dbReference type="OrthoDB" id="3354538at2"/>
<dbReference type="InterPro" id="IPR005182">
    <property type="entry name" value="YdbS-like_PH"/>
</dbReference>
<organism evidence="3 4">
    <name type="scientific">Nocardioides caeni</name>
    <dbReference type="NCBI Taxonomy" id="574700"/>
    <lineage>
        <taxon>Bacteria</taxon>
        <taxon>Bacillati</taxon>
        <taxon>Actinomycetota</taxon>
        <taxon>Actinomycetes</taxon>
        <taxon>Propionibacteriales</taxon>
        <taxon>Nocardioidaceae</taxon>
        <taxon>Nocardioides</taxon>
    </lineage>
</organism>
<feature type="domain" description="YdbS-like PH" evidence="2">
    <location>
        <begin position="88"/>
        <end position="156"/>
    </location>
</feature>
<proteinExistence type="predicted"/>
<keyword evidence="1" id="KW-1133">Transmembrane helix</keyword>
<gene>
    <name evidence="3" type="ORF">E9934_04205</name>
</gene>
<keyword evidence="1" id="KW-0472">Membrane</keyword>
<evidence type="ECO:0000259" key="2">
    <source>
        <dbReference type="Pfam" id="PF03703"/>
    </source>
</evidence>
<evidence type="ECO:0000313" key="3">
    <source>
        <dbReference type="EMBL" id="THV17686.1"/>
    </source>
</evidence>
<accession>A0A4V4HLC0</accession>
<keyword evidence="4" id="KW-1185">Reference proteome</keyword>
<sequence length="178" mass="19919">MGPVTGVVRWLGDPRIGKHLLREEGEVVVDEVLHHWFAYVRPALEAALAMILLVGSWFVSVQVGWFLIVVAAALLTHASWGGLAVLRDRFVITNMRVFRVHGVLSQSLATMPLSRILDISVRKPLHGRLLGFGHFCFESAAQEQGLRDIRYVGRPDDRDLSIQRVVQRSGLRGPRVPN</sequence>
<dbReference type="PANTHER" id="PTHR37938:SF1">
    <property type="entry name" value="BLL0215 PROTEIN"/>
    <property type="match status" value="1"/>
</dbReference>
<evidence type="ECO:0000313" key="4">
    <source>
        <dbReference type="Proteomes" id="UP000307087"/>
    </source>
</evidence>
<feature type="transmembrane region" description="Helical" evidence="1">
    <location>
        <begin position="65"/>
        <end position="86"/>
    </location>
</feature>
<dbReference type="AlphaFoldDB" id="A0A4V4HLC0"/>
<reference evidence="3 4" key="1">
    <citation type="journal article" date="2009" name="Int. J. Syst. Evol. Microbiol.">
        <title>Nocardioides caeni sp. nov., isolated from wastewater.</title>
        <authorList>
            <person name="Yoon J.H."/>
            <person name="Kang S.J."/>
            <person name="Park S."/>
            <person name="Kim W."/>
            <person name="Oh T.K."/>
        </authorList>
    </citation>
    <scope>NUCLEOTIDE SEQUENCE [LARGE SCALE GENOMIC DNA]</scope>
    <source>
        <strain evidence="3 4">DSM 23134</strain>
    </source>
</reference>
<keyword evidence="1" id="KW-0812">Transmembrane</keyword>
<protein>
    <submittedName>
        <fullName evidence="3">PH domain-containing protein</fullName>
    </submittedName>
</protein>
<name>A0A4V4HLC0_9ACTN</name>
<comment type="caution">
    <text evidence="3">The sequence shown here is derived from an EMBL/GenBank/DDBJ whole genome shotgun (WGS) entry which is preliminary data.</text>
</comment>
<evidence type="ECO:0000256" key="1">
    <source>
        <dbReference type="SAM" id="Phobius"/>
    </source>
</evidence>
<dbReference type="PANTHER" id="PTHR37938">
    <property type="entry name" value="BLL0215 PROTEIN"/>
    <property type="match status" value="1"/>
</dbReference>
<feature type="transmembrane region" description="Helical" evidence="1">
    <location>
        <begin position="43"/>
        <end position="59"/>
    </location>
</feature>
<dbReference type="EMBL" id="STGW01000002">
    <property type="protein sequence ID" value="THV17686.1"/>
    <property type="molecule type" value="Genomic_DNA"/>
</dbReference>